<dbReference type="Proteomes" id="UP000619238">
    <property type="component" value="Unassembled WGS sequence"/>
</dbReference>
<keyword evidence="1" id="KW-1133">Transmembrane helix</keyword>
<keyword evidence="1" id="KW-0472">Membrane</keyword>
<protein>
    <submittedName>
        <fullName evidence="2">GTP-binding protein</fullName>
    </submittedName>
</protein>
<evidence type="ECO:0000313" key="3">
    <source>
        <dbReference type="Proteomes" id="UP000619238"/>
    </source>
</evidence>
<keyword evidence="1" id="KW-0812">Transmembrane</keyword>
<proteinExistence type="predicted"/>
<name>A0ABR7QEC5_9FLAO</name>
<sequence>MHIGEEIVLRPRFKRTIPEASEVVLDRLEVTKGTQTDFVVSRIDNHVFIRIPKSKQHFWSPQLHVEVDEIDEQNCELHGLFGPSPTVWTFFMFLHFLVACLFIGFGVWAYTNATLKTSYGIQLGLMVLMIFVWFVLYVAGRMGKATGKPEMIELNHFLNRTVGL</sequence>
<gene>
    <name evidence="2" type="ORF">H2O64_18855</name>
</gene>
<organism evidence="2 3">
    <name type="scientific">Kordia aestuariivivens</name>
    <dbReference type="NCBI Taxonomy" id="2759037"/>
    <lineage>
        <taxon>Bacteria</taxon>
        <taxon>Pseudomonadati</taxon>
        <taxon>Bacteroidota</taxon>
        <taxon>Flavobacteriia</taxon>
        <taxon>Flavobacteriales</taxon>
        <taxon>Flavobacteriaceae</taxon>
        <taxon>Kordia</taxon>
    </lineage>
</organism>
<comment type="caution">
    <text evidence="2">The sequence shown here is derived from an EMBL/GenBank/DDBJ whole genome shotgun (WGS) entry which is preliminary data.</text>
</comment>
<feature type="transmembrane region" description="Helical" evidence="1">
    <location>
        <begin position="87"/>
        <end position="109"/>
    </location>
</feature>
<feature type="transmembrane region" description="Helical" evidence="1">
    <location>
        <begin position="121"/>
        <end position="139"/>
    </location>
</feature>
<evidence type="ECO:0000256" key="1">
    <source>
        <dbReference type="SAM" id="Phobius"/>
    </source>
</evidence>
<accession>A0ABR7QEC5</accession>
<keyword evidence="3" id="KW-1185">Reference proteome</keyword>
<reference evidence="2 3" key="1">
    <citation type="submission" date="2020-07" db="EMBL/GenBank/DDBJ databases">
        <title>Description of Kordia aestuariivivens sp. nov., isolated from a tidal flat.</title>
        <authorList>
            <person name="Park S."/>
            <person name="Yoon J.-H."/>
        </authorList>
    </citation>
    <scope>NUCLEOTIDE SEQUENCE [LARGE SCALE GENOMIC DNA]</scope>
    <source>
        <strain evidence="2 3">YSTF-M3</strain>
    </source>
</reference>
<evidence type="ECO:0000313" key="2">
    <source>
        <dbReference type="EMBL" id="MBC8756741.1"/>
    </source>
</evidence>
<dbReference type="EMBL" id="JACGWS010000013">
    <property type="protein sequence ID" value="MBC8756741.1"/>
    <property type="molecule type" value="Genomic_DNA"/>
</dbReference>